<dbReference type="RefSeq" id="WP_182582656.1">
    <property type="nucleotide sequence ID" value="NZ_JACIUZ010000020.1"/>
</dbReference>
<proteinExistence type="predicted"/>
<dbReference type="NCBIfam" id="TIGR04320">
    <property type="entry name" value="Surf_Exclu_PgrA"/>
    <property type="match status" value="1"/>
</dbReference>
<evidence type="ECO:0000313" key="1">
    <source>
        <dbReference type="EMBL" id="MBB1062614.1"/>
    </source>
</evidence>
<organism evidence="1 2">
    <name type="scientific">Limosilactobacillus fastidiosus</name>
    <dbReference type="NCBI Taxonomy" id="2759855"/>
    <lineage>
        <taxon>Bacteria</taxon>
        <taxon>Bacillati</taxon>
        <taxon>Bacillota</taxon>
        <taxon>Bacilli</taxon>
        <taxon>Lactobacillales</taxon>
        <taxon>Lactobacillaceae</taxon>
        <taxon>Limosilactobacillus</taxon>
    </lineage>
</organism>
<sequence>MKKQIINATALMTATTIVGIGLALNKVQADSTTVTDSNANIAVTSQPVLTPANSNNNVELYSDNLVQVKATQTINFPSGYTLDAIKNIPDDESSAAKVASEQLQKTTIQGMYDNDYQSDPQAAQEKVDIRNLTDNQVREINNYGLSIVNKARAEFGKQPFTQTNGTINTTRNMALEYQTKNESLMTGSWHDTGIIGFNGENIAAFQIYDDNIPEFNSIARPFATAKGIELVDNDRIPLFKVTTMDDLRAMVFYGITGMLFNDADDYFGHAKNFLTIDQPITTMGLYPSLLRTRSGNGSINGRNVNFWVENVDMHYLWVTGSDSSGTLSNIGVIQGNWDTSDNGNYAWLDNVSTNNDGQLAISGWHATNLSNGRNYHYIIVLDQNNHEIARTLVEPVSRPDVLKAHGVYNANNSGFSTEINLGDKLANTDYVRVISRYSSSADGNSDYVDYWFNPVKIDQNNYACLDSTHVENGKLQFAGWHATNQSASRKYHYIILIDRSNGSREIARQLVTDNSRPDVAKVYPNINGAAKSGFKVGFDLNKLNLNRELQIISRYTDDPAGNGNYIDYWFSPITGNYSNQGYLDHFAVNNSGQVVASGWHANDITKFEQNHFIILYDLTSNKQVAVMKASNVTRNDVARVYPTVKTAANSGFSVKFDLPMNAIVSGHKYVIVSRYSTNDQGNGDQGQYTDYWYDPKYL</sequence>
<accession>A0ABR6E750</accession>
<protein>
    <submittedName>
        <fullName evidence="1">SEC10/PgrA surface exclusion domain-containing protein</fullName>
    </submittedName>
</protein>
<name>A0ABR6E750_9LACO</name>
<keyword evidence="2" id="KW-1185">Reference proteome</keyword>
<evidence type="ECO:0000313" key="2">
    <source>
        <dbReference type="Proteomes" id="UP000544052"/>
    </source>
</evidence>
<gene>
    <name evidence="1" type="ORF">H5R64_02185</name>
</gene>
<dbReference type="InterPro" id="IPR027607">
    <property type="entry name" value="Surf_Exclu_SEC10/PgrA"/>
</dbReference>
<dbReference type="EMBL" id="JACIUZ010000020">
    <property type="protein sequence ID" value="MBB1062614.1"/>
    <property type="molecule type" value="Genomic_DNA"/>
</dbReference>
<dbReference type="Proteomes" id="UP000544052">
    <property type="component" value="Unassembled WGS sequence"/>
</dbReference>
<reference evidence="1 2" key="1">
    <citation type="submission" date="2020-07" db="EMBL/GenBank/DDBJ databases">
        <title>Description of Limosilactobacillus balticus sp. nov., Limosilactobacillus agrestis sp. nov., Limosilactobacillus albertensis sp. nov., Limosilactobacillus rudii sp. nov., Limosilactobacillus fastidiosus sp. nov., five novel Limosilactobacillus species isolated from the vertebrate gastrointestinal tract, and proposal of 6 subspecies of Limosilactobacillus reuteri adapted to the gastrointestinal tract of specific vertebrate hosts.</title>
        <authorList>
            <person name="Li F."/>
            <person name="Cheng C."/>
            <person name="Zheng J."/>
            <person name="Quevedo R.M."/>
            <person name="Li J."/>
            <person name="Roos S."/>
            <person name="Gaenzle M.G."/>
            <person name="Walter J."/>
        </authorList>
    </citation>
    <scope>NUCLEOTIDE SEQUENCE [LARGE SCALE GENOMIC DNA]</scope>
    <source>
        <strain evidence="1 2">WF-MO7-1</strain>
    </source>
</reference>
<comment type="caution">
    <text evidence="1">The sequence shown here is derived from an EMBL/GenBank/DDBJ whole genome shotgun (WGS) entry which is preliminary data.</text>
</comment>